<dbReference type="PANTHER" id="PTHR43630">
    <property type="entry name" value="POLY-BETA-1,6-N-ACETYL-D-GLUCOSAMINE SYNTHASE"/>
    <property type="match status" value="1"/>
</dbReference>
<dbReference type="InterPro" id="IPR029044">
    <property type="entry name" value="Nucleotide-diphossugar_trans"/>
</dbReference>
<protein>
    <submittedName>
        <fullName evidence="2">Glycosyltransferase</fullName>
        <ecNumber evidence="2">2.4.-.-</ecNumber>
    </submittedName>
</protein>
<evidence type="ECO:0000313" key="2">
    <source>
        <dbReference type="EMBL" id="MFC4305887.1"/>
    </source>
</evidence>
<dbReference type="RefSeq" id="WP_204601451.1">
    <property type="nucleotide sequence ID" value="NZ_JBHSED010000040.1"/>
</dbReference>
<dbReference type="Proteomes" id="UP001595755">
    <property type="component" value="Unassembled WGS sequence"/>
</dbReference>
<reference evidence="3" key="1">
    <citation type="journal article" date="2019" name="Int. J. Syst. Evol. Microbiol.">
        <title>The Global Catalogue of Microorganisms (GCM) 10K type strain sequencing project: providing services to taxonomists for standard genome sequencing and annotation.</title>
        <authorList>
            <consortium name="The Broad Institute Genomics Platform"/>
            <consortium name="The Broad Institute Genome Sequencing Center for Infectious Disease"/>
            <person name="Wu L."/>
            <person name="Ma J."/>
        </authorList>
    </citation>
    <scope>NUCLEOTIDE SEQUENCE [LARGE SCALE GENOMIC DNA]</scope>
    <source>
        <strain evidence="3">CGMCC 4.1641</strain>
    </source>
</reference>
<keyword evidence="2" id="KW-0808">Transferase</keyword>
<name>A0ABV8SEP0_9BACL</name>
<dbReference type="InterPro" id="IPR011990">
    <property type="entry name" value="TPR-like_helical_dom_sf"/>
</dbReference>
<dbReference type="Pfam" id="PF00535">
    <property type="entry name" value="Glycos_transf_2"/>
    <property type="match status" value="1"/>
</dbReference>
<proteinExistence type="predicted"/>
<dbReference type="EC" id="2.4.-.-" evidence="2"/>
<gene>
    <name evidence="2" type="ORF">ACFO1S_20865</name>
</gene>
<organism evidence="2 3">
    <name type="scientific">Cohnella boryungensis</name>
    <dbReference type="NCBI Taxonomy" id="768479"/>
    <lineage>
        <taxon>Bacteria</taxon>
        <taxon>Bacillati</taxon>
        <taxon>Bacillota</taxon>
        <taxon>Bacilli</taxon>
        <taxon>Bacillales</taxon>
        <taxon>Paenibacillaceae</taxon>
        <taxon>Cohnella</taxon>
    </lineage>
</organism>
<dbReference type="EMBL" id="JBHSED010000040">
    <property type="protein sequence ID" value="MFC4305887.1"/>
    <property type="molecule type" value="Genomic_DNA"/>
</dbReference>
<dbReference type="PANTHER" id="PTHR43630:SF2">
    <property type="entry name" value="GLYCOSYLTRANSFERASE"/>
    <property type="match status" value="1"/>
</dbReference>
<comment type="caution">
    <text evidence="2">The sequence shown here is derived from an EMBL/GenBank/DDBJ whole genome shotgun (WGS) entry which is preliminary data.</text>
</comment>
<feature type="domain" description="Glycosyltransferase 2-like" evidence="1">
    <location>
        <begin position="5"/>
        <end position="137"/>
    </location>
</feature>
<dbReference type="GO" id="GO:0016757">
    <property type="term" value="F:glycosyltransferase activity"/>
    <property type="evidence" value="ECO:0007669"/>
    <property type="project" value="UniProtKB-KW"/>
</dbReference>
<dbReference type="SUPFAM" id="SSF48452">
    <property type="entry name" value="TPR-like"/>
    <property type="match status" value="1"/>
</dbReference>
<evidence type="ECO:0000313" key="3">
    <source>
        <dbReference type="Proteomes" id="UP001595755"/>
    </source>
</evidence>
<keyword evidence="2" id="KW-0328">Glycosyltransferase</keyword>
<accession>A0ABV8SEP0</accession>
<evidence type="ECO:0000259" key="1">
    <source>
        <dbReference type="Pfam" id="PF00535"/>
    </source>
</evidence>
<sequence length="363" mass="42065">MTTISLCMIVRNEEEVLARCLDSVRDLVDEIVIVDTGSEDRTKEIAAGYTDRIYDLEWTDHFANARNYSFSLATQDYIMWLDADDYIKEKDRQKLKALKQTLEDDVDSVVMEYHLAFDGYDNPIAMSRRNRIVKRSRQYRWHNPVHEYLLVEGNYYLTDIAVSHGRVHENTGRNLRILEQMAERDGEVTGRDVFYYANELSDAGRFAEAAEQYRRFLDSSADYFEDNLTACARLSACYHQLGLPDLKLSSLLQSMAYDVPRADFCCSIGQCFVEREDFVKAIYWFKLALTQERPPDHHFGVLNLICWTWLPHFQLCICYGLTGELELAHEHNEKALAYLPEDINLLQNKSKIEAALGMEAGLE</sequence>
<keyword evidence="3" id="KW-1185">Reference proteome</keyword>
<dbReference type="Gene3D" id="3.90.550.10">
    <property type="entry name" value="Spore Coat Polysaccharide Biosynthesis Protein SpsA, Chain A"/>
    <property type="match status" value="1"/>
</dbReference>
<dbReference type="InterPro" id="IPR001173">
    <property type="entry name" value="Glyco_trans_2-like"/>
</dbReference>
<dbReference type="CDD" id="cd02511">
    <property type="entry name" value="Beta4Glucosyltransferase"/>
    <property type="match status" value="1"/>
</dbReference>
<dbReference type="Gene3D" id="1.25.40.10">
    <property type="entry name" value="Tetratricopeptide repeat domain"/>
    <property type="match status" value="1"/>
</dbReference>
<dbReference type="SUPFAM" id="SSF53448">
    <property type="entry name" value="Nucleotide-diphospho-sugar transferases"/>
    <property type="match status" value="1"/>
</dbReference>